<evidence type="ECO:0000256" key="1">
    <source>
        <dbReference type="SAM" id="MobiDB-lite"/>
    </source>
</evidence>
<feature type="domain" description="Peptidoglycan binding-like" evidence="2">
    <location>
        <begin position="1106"/>
        <end position="1157"/>
    </location>
</feature>
<sequence>MNNRRSYLDSVNAGRRRRSSTSLEQLNETLAELENRIRRPIAPSDGESLFGRSRHFDGARQHQDDTRKWDELARRAAPRSDHPMVDELRSLREEVRTQMTTGLRREFAELRQEIDQALQGSGAVADAGELKAEFERLSGMIHRLAEQSDDRQINLLRQEMEGVKSSLGKLAREETVQSFDRRWDELDRRWNDIAAKVSAPQAGPHDGAVLDALSHRLETISAAVEKLPSSVTMRSLEEKMKILASAVDQFAHQQDRVSAATLEAIEERLDEISRAVAASSAVAFSPSFDPEPFERIEARISSLARQLVSIVEENPANALAGQLADLGVRVEEIARRVDMPDDMVSRLASQIDVISRKLDETQAGPDVETLLEGMERRFVNVASMLEQRQDDAVEQGRALFRDLERRLDDVTVHLGEREPYGDALASDHILQAMDERFAELAGRLERQPIVEAGAASVDTELLRSLEAQIAGLTAQISSPDFAQIHPRLDRIEDTIEDNRRLVVEAARLAAEEAVRNITPGTADDAVIATLTDDLKTLEALARRSDERNTKTFEAIHDTLLKIVDRLSMLESAQEEQHERREKVRNTLPETPSFAPAEDALSLAPDAHEMSAAEAALEGAIETVRAADKVVDTEPKRSMLSGLAKALSGRKAKQTAESEPVAATPSMPAAEVPEFSAPLLEAETALDPQIANEPLVPGSGAPDLNAIMKRVRSAKTAAPQAGDAEIAKADFIAAARRAAQAAAAETDPSKAGENGKGEKKGTRSLFGKSRAPLLAGVAVVALTILGLQIGRTIVADDSQALQLNSGNAEEGAVALQGETGTEENLVSEQSAVLEEPARPQPDPAGDMAWLDPTISNALPEVEEPPAPVEQVALPAEPSAEEVAAIPVNAGPIALREAAASGDPKALFEIASRYAEGRGVEADMAEAAKWYEQAADQGLAPAQYRIGNLYEKGIGVERDVAKAKTWYQLAATQGNASAMHNLAVLHAMGADKVTDHDSAARWFLEAAERGVRDSQFNLGILAAKGVGMKQNLEEAYKWFDLVARAGDKDAAEKRDEVAKALSAESLQRARNAAELWEVREADPEANAVEIPDSWSEGSETTASIDMRQAVRNIQRILNAQGFDAGAEDGVMGERTREAITAFQKANGIPATGEVDEVLVRSLLDRRGA</sequence>
<dbReference type="InterPro" id="IPR050767">
    <property type="entry name" value="Sel1_AlgK"/>
</dbReference>
<keyword evidence="4" id="KW-1185">Reference proteome</keyword>
<evidence type="ECO:0000313" key="4">
    <source>
        <dbReference type="Proteomes" id="UP000601789"/>
    </source>
</evidence>
<feature type="region of interest" description="Disordered" evidence="1">
    <location>
        <begin position="571"/>
        <end position="595"/>
    </location>
</feature>
<dbReference type="SMART" id="SM00671">
    <property type="entry name" value="SEL1"/>
    <property type="match status" value="4"/>
</dbReference>
<dbReference type="InterPro" id="IPR036365">
    <property type="entry name" value="PGBD-like_sf"/>
</dbReference>
<dbReference type="InterPro" id="IPR006597">
    <property type="entry name" value="Sel1-like"/>
</dbReference>
<dbReference type="InterPro" id="IPR002477">
    <property type="entry name" value="Peptidoglycan-bd-like"/>
</dbReference>
<dbReference type="Pfam" id="PF08238">
    <property type="entry name" value="Sel1"/>
    <property type="match status" value="4"/>
</dbReference>
<dbReference type="PANTHER" id="PTHR11102">
    <property type="entry name" value="SEL-1-LIKE PROTEIN"/>
    <property type="match status" value="1"/>
</dbReference>
<feature type="compositionally biased region" description="Basic and acidic residues" evidence="1">
    <location>
        <begin position="574"/>
        <end position="584"/>
    </location>
</feature>
<comment type="caution">
    <text evidence="3">The sequence shown here is derived from an EMBL/GenBank/DDBJ whole genome shotgun (WGS) entry which is preliminary data.</text>
</comment>
<feature type="compositionally biased region" description="Polar residues" evidence="1">
    <location>
        <begin position="817"/>
        <end position="829"/>
    </location>
</feature>
<protein>
    <submittedName>
        <fullName evidence="3">SEL1-like repeat protein</fullName>
    </submittedName>
</protein>
<feature type="region of interest" description="Disordered" evidence="1">
    <location>
        <begin position="742"/>
        <end position="763"/>
    </location>
</feature>
<accession>A0ABS0SCS5</accession>
<dbReference type="EMBL" id="JADGMQ010000006">
    <property type="protein sequence ID" value="MBI1621066.1"/>
    <property type="molecule type" value="Genomic_DNA"/>
</dbReference>
<proteinExistence type="predicted"/>
<reference evidence="3 4" key="1">
    <citation type="submission" date="2020-10" db="EMBL/GenBank/DDBJ databases">
        <title>Aquamicrobium zhengzhouensis sp. nov., a exopolysaccharide producing bacterium isolated from farmland soil.</title>
        <authorList>
            <person name="Wang X."/>
        </authorList>
    </citation>
    <scope>NUCLEOTIDE SEQUENCE [LARGE SCALE GENOMIC DNA]</scope>
    <source>
        <strain evidence="4">cd-1</strain>
    </source>
</reference>
<dbReference type="Proteomes" id="UP000601789">
    <property type="component" value="Unassembled WGS sequence"/>
</dbReference>
<feature type="region of interest" description="Disordered" evidence="1">
    <location>
        <begin position="817"/>
        <end position="843"/>
    </location>
</feature>
<dbReference type="PANTHER" id="PTHR11102:SF160">
    <property type="entry name" value="ERAD-ASSOCIATED E3 UBIQUITIN-PROTEIN LIGASE COMPONENT HRD3"/>
    <property type="match status" value="1"/>
</dbReference>
<feature type="compositionally biased region" description="Basic and acidic residues" evidence="1">
    <location>
        <begin position="746"/>
        <end position="760"/>
    </location>
</feature>
<dbReference type="SUPFAM" id="SSF81901">
    <property type="entry name" value="HCP-like"/>
    <property type="match status" value="1"/>
</dbReference>
<feature type="region of interest" description="Disordered" evidence="1">
    <location>
        <begin position="1"/>
        <end position="22"/>
    </location>
</feature>
<organism evidence="3 4">
    <name type="scientific">Aquamicrobium zhengzhouense</name>
    <dbReference type="NCBI Taxonomy" id="2781738"/>
    <lineage>
        <taxon>Bacteria</taxon>
        <taxon>Pseudomonadati</taxon>
        <taxon>Pseudomonadota</taxon>
        <taxon>Alphaproteobacteria</taxon>
        <taxon>Hyphomicrobiales</taxon>
        <taxon>Phyllobacteriaceae</taxon>
        <taxon>Aquamicrobium</taxon>
    </lineage>
</organism>
<dbReference type="InterPro" id="IPR011990">
    <property type="entry name" value="TPR-like_helical_dom_sf"/>
</dbReference>
<name>A0ABS0SCS5_9HYPH</name>
<dbReference type="InterPro" id="IPR036366">
    <property type="entry name" value="PGBDSf"/>
</dbReference>
<dbReference type="Pfam" id="PF01471">
    <property type="entry name" value="PG_binding_1"/>
    <property type="match status" value="1"/>
</dbReference>
<evidence type="ECO:0000313" key="3">
    <source>
        <dbReference type="EMBL" id="MBI1621066.1"/>
    </source>
</evidence>
<feature type="region of interest" description="Disordered" evidence="1">
    <location>
        <begin position="42"/>
        <end position="68"/>
    </location>
</feature>
<dbReference type="Gene3D" id="1.10.101.10">
    <property type="entry name" value="PGBD-like superfamily/PGBD"/>
    <property type="match status" value="1"/>
</dbReference>
<dbReference type="SUPFAM" id="SSF47090">
    <property type="entry name" value="PGBD-like"/>
    <property type="match status" value="1"/>
</dbReference>
<feature type="compositionally biased region" description="Basic and acidic residues" evidence="1">
    <location>
        <begin position="54"/>
        <end position="68"/>
    </location>
</feature>
<evidence type="ECO:0000259" key="2">
    <source>
        <dbReference type="Pfam" id="PF01471"/>
    </source>
</evidence>
<feature type="region of interest" description="Disordered" evidence="1">
    <location>
        <begin position="646"/>
        <end position="668"/>
    </location>
</feature>
<dbReference type="Gene3D" id="1.25.40.10">
    <property type="entry name" value="Tetratricopeptide repeat domain"/>
    <property type="match status" value="1"/>
</dbReference>
<gene>
    <name evidence="3" type="ORF">IOD40_10375</name>
</gene>